<evidence type="ECO:0000313" key="4">
    <source>
        <dbReference type="WBParaSite" id="ECPE_0001747801-mRNA-1"/>
    </source>
</evidence>
<feature type="compositionally biased region" description="Polar residues" evidence="1">
    <location>
        <begin position="99"/>
        <end position="111"/>
    </location>
</feature>
<accession>A0A183BDZ8</accession>
<dbReference type="EMBL" id="UZAN01069282">
    <property type="protein sequence ID" value="VDP94723.1"/>
    <property type="molecule type" value="Genomic_DNA"/>
</dbReference>
<evidence type="ECO:0000313" key="3">
    <source>
        <dbReference type="Proteomes" id="UP000272942"/>
    </source>
</evidence>
<feature type="compositionally biased region" description="Basic and acidic residues" evidence="1">
    <location>
        <begin position="160"/>
        <end position="180"/>
    </location>
</feature>
<dbReference type="AlphaFoldDB" id="A0A183BDZ8"/>
<reference evidence="4" key="1">
    <citation type="submission" date="2016-06" db="UniProtKB">
        <authorList>
            <consortium name="WormBaseParasite"/>
        </authorList>
    </citation>
    <scope>IDENTIFICATION</scope>
</reference>
<feature type="compositionally biased region" description="Low complexity" evidence="1">
    <location>
        <begin position="24"/>
        <end position="34"/>
    </location>
</feature>
<protein>
    <submittedName>
        <fullName evidence="4">TPR_REGION domain-containing protein</fullName>
    </submittedName>
</protein>
<feature type="region of interest" description="Disordered" evidence="1">
    <location>
        <begin position="1"/>
        <end position="34"/>
    </location>
</feature>
<keyword evidence="3" id="KW-1185">Reference proteome</keyword>
<dbReference type="WBParaSite" id="ECPE_0001747801-mRNA-1">
    <property type="protein sequence ID" value="ECPE_0001747801-mRNA-1"/>
    <property type="gene ID" value="ECPE_0001747801"/>
</dbReference>
<proteinExistence type="predicted"/>
<feature type="compositionally biased region" description="Polar residues" evidence="1">
    <location>
        <begin position="1"/>
        <end position="10"/>
    </location>
</feature>
<reference evidence="2 3" key="2">
    <citation type="submission" date="2018-11" db="EMBL/GenBank/DDBJ databases">
        <authorList>
            <consortium name="Pathogen Informatics"/>
        </authorList>
    </citation>
    <scope>NUCLEOTIDE SEQUENCE [LARGE SCALE GENOMIC DNA]</scope>
    <source>
        <strain evidence="2 3">Egypt</strain>
    </source>
</reference>
<name>A0A183BDZ8_9TREM</name>
<dbReference type="Proteomes" id="UP000272942">
    <property type="component" value="Unassembled WGS sequence"/>
</dbReference>
<feature type="compositionally biased region" description="Basic and acidic residues" evidence="1">
    <location>
        <begin position="113"/>
        <end position="147"/>
    </location>
</feature>
<organism evidence="4">
    <name type="scientific">Echinostoma caproni</name>
    <dbReference type="NCBI Taxonomy" id="27848"/>
    <lineage>
        <taxon>Eukaryota</taxon>
        <taxon>Metazoa</taxon>
        <taxon>Spiralia</taxon>
        <taxon>Lophotrochozoa</taxon>
        <taxon>Platyhelminthes</taxon>
        <taxon>Trematoda</taxon>
        <taxon>Digenea</taxon>
        <taxon>Plagiorchiida</taxon>
        <taxon>Echinostomata</taxon>
        <taxon>Echinostomatoidea</taxon>
        <taxon>Echinostomatidae</taxon>
        <taxon>Echinostoma</taxon>
    </lineage>
</organism>
<feature type="region of interest" description="Disordered" evidence="1">
    <location>
        <begin position="55"/>
        <end position="180"/>
    </location>
</feature>
<sequence>MLPDISTETWNGPGEDNLKGDPGAVKSYSTTKKTSTVASKGLIIALLCIVDAGVSDPKATHESPNQSPGKPKRHSIAAKKEVNPSQMTENTPPREHVQSPGTTIEKSQTKPQPGEKDLEHSSNENEESDHPSKNTNDEKETADKETDSSQPPKASGAQRIYEEGLKLMDEADTHAQARKL</sequence>
<gene>
    <name evidence="2" type="ORF">ECPE_LOCUS17432</name>
</gene>
<evidence type="ECO:0000256" key="1">
    <source>
        <dbReference type="SAM" id="MobiDB-lite"/>
    </source>
</evidence>
<evidence type="ECO:0000313" key="2">
    <source>
        <dbReference type="EMBL" id="VDP94723.1"/>
    </source>
</evidence>